<protein>
    <recommendedName>
        <fullName evidence="3">DUF3168 domain-containing protein</fullName>
    </recommendedName>
</protein>
<sequence length="123" mass="12991">MTVIDEQRKLQSLLEEMLGSTVQSVGIDPQSAQPTPGKVSIVIEPPELEYVTWVGPPTIRWTLDIIAGTPATQATALDLIANAIDTLAAKGLNIATATPATFPLAGTGNLLAYQVRLNPLDLS</sequence>
<evidence type="ECO:0000313" key="1">
    <source>
        <dbReference type="EMBL" id="RYQ16985.1"/>
    </source>
</evidence>
<dbReference type="AlphaFoldDB" id="A0A4Q5A3H9"/>
<gene>
    <name evidence="1" type="ORF">PG2071B_1562</name>
</gene>
<dbReference type="Proteomes" id="UP000291187">
    <property type="component" value="Unassembled WGS sequence"/>
</dbReference>
<evidence type="ECO:0000313" key="2">
    <source>
        <dbReference type="Proteomes" id="UP000291187"/>
    </source>
</evidence>
<dbReference type="RefSeq" id="WP_242500136.1">
    <property type="nucleotide sequence ID" value="NZ_RYUM01000023.1"/>
</dbReference>
<reference evidence="1 2" key="1">
    <citation type="submission" date="2018-12" db="EMBL/GenBank/DDBJ databases">
        <title>Unveiling genomic diversity among members of the Bifidobacterium pseudolongum species, a widely distributed gut commensal of the animal kingdom.</title>
        <authorList>
            <person name="Lugli G.A."/>
            <person name="Duranti S."/>
            <person name="Albert K."/>
            <person name="Mancabelli L."/>
            <person name="Napoli S."/>
            <person name="Viappiani A."/>
            <person name="Anzalone R."/>
            <person name="Longhi G."/>
            <person name="Milani C."/>
            <person name="Turroni F."/>
            <person name="Alessandri G."/>
            <person name="Sela D.A."/>
            <person name="Van Sinderen D."/>
            <person name="Ventura M."/>
        </authorList>
    </citation>
    <scope>NUCLEOTIDE SEQUENCE [LARGE SCALE GENOMIC DNA]</scope>
    <source>
        <strain evidence="1 2">2071B</strain>
    </source>
</reference>
<accession>A0A4Q5A3H9</accession>
<name>A0A4Q5A3H9_9BIFI</name>
<proteinExistence type="predicted"/>
<organism evidence="1 2">
    <name type="scientific">Bifidobacterium pseudolongum subsp. globosum</name>
    <dbReference type="NCBI Taxonomy" id="1690"/>
    <lineage>
        <taxon>Bacteria</taxon>
        <taxon>Bacillati</taxon>
        <taxon>Actinomycetota</taxon>
        <taxon>Actinomycetes</taxon>
        <taxon>Bifidobacteriales</taxon>
        <taxon>Bifidobacteriaceae</taxon>
        <taxon>Bifidobacterium</taxon>
    </lineage>
</organism>
<dbReference type="EMBL" id="RYUM01000023">
    <property type="protein sequence ID" value="RYQ16985.1"/>
    <property type="molecule type" value="Genomic_DNA"/>
</dbReference>
<comment type="caution">
    <text evidence="1">The sequence shown here is derived from an EMBL/GenBank/DDBJ whole genome shotgun (WGS) entry which is preliminary data.</text>
</comment>
<evidence type="ECO:0008006" key="3">
    <source>
        <dbReference type="Google" id="ProtNLM"/>
    </source>
</evidence>